<name>A0A9D2L521_9BACT</name>
<reference evidence="5" key="2">
    <citation type="submission" date="2021-04" db="EMBL/GenBank/DDBJ databases">
        <authorList>
            <person name="Gilroy R."/>
        </authorList>
    </citation>
    <scope>NUCLEOTIDE SEQUENCE</scope>
    <source>
        <strain evidence="5">CHK169-11906</strain>
    </source>
</reference>
<evidence type="ECO:0000256" key="4">
    <source>
        <dbReference type="SAM" id="SignalP"/>
    </source>
</evidence>
<dbReference type="PANTHER" id="PTHR44858:SF1">
    <property type="entry name" value="UDP-N-ACETYLGLUCOSAMINE--PEPTIDE N-ACETYLGLUCOSAMINYLTRANSFERASE SPINDLY-RELATED"/>
    <property type="match status" value="1"/>
</dbReference>
<feature type="repeat" description="TPR" evidence="3">
    <location>
        <begin position="321"/>
        <end position="354"/>
    </location>
</feature>
<protein>
    <submittedName>
        <fullName evidence="5">Tetratricopeptide repeat protein</fullName>
    </submittedName>
</protein>
<dbReference type="AlphaFoldDB" id="A0A9D2L521"/>
<feature type="signal peptide" evidence="4">
    <location>
        <begin position="1"/>
        <end position="20"/>
    </location>
</feature>
<dbReference type="InterPro" id="IPR019734">
    <property type="entry name" value="TPR_rpt"/>
</dbReference>
<dbReference type="SMART" id="SM00028">
    <property type="entry name" value="TPR"/>
    <property type="match status" value="2"/>
</dbReference>
<dbReference type="InterPro" id="IPR011990">
    <property type="entry name" value="TPR-like_helical_dom_sf"/>
</dbReference>
<dbReference type="Gene3D" id="1.25.40.10">
    <property type="entry name" value="Tetratricopeptide repeat domain"/>
    <property type="match status" value="2"/>
</dbReference>
<comment type="caution">
    <text evidence="5">The sequence shown here is derived from an EMBL/GenBank/DDBJ whole genome shotgun (WGS) entry which is preliminary data.</text>
</comment>
<dbReference type="GO" id="GO:0046813">
    <property type="term" value="P:receptor-mediated virion attachment to host cell"/>
    <property type="evidence" value="ECO:0007669"/>
    <property type="project" value="TreeGrafter"/>
</dbReference>
<keyword evidence="2 3" id="KW-0802">TPR repeat</keyword>
<keyword evidence="4" id="KW-0732">Signal</keyword>
<dbReference type="GO" id="GO:0009279">
    <property type="term" value="C:cell outer membrane"/>
    <property type="evidence" value="ECO:0007669"/>
    <property type="project" value="TreeGrafter"/>
</dbReference>
<feature type="chain" id="PRO_5039059686" evidence="4">
    <location>
        <begin position="21"/>
        <end position="452"/>
    </location>
</feature>
<dbReference type="Proteomes" id="UP000824259">
    <property type="component" value="Unassembled WGS sequence"/>
</dbReference>
<evidence type="ECO:0000256" key="3">
    <source>
        <dbReference type="PROSITE-ProRule" id="PRU00339"/>
    </source>
</evidence>
<accession>A0A9D2L521</accession>
<proteinExistence type="predicted"/>
<dbReference type="EMBL" id="DWYR01000025">
    <property type="protein sequence ID" value="HJA99464.1"/>
    <property type="molecule type" value="Genomic_DNA"/>
</dbReference>
<reference evidence="5" key="1">
    <citation type="journal article" date="2021" name="PeerJ">
        <title>Extensive microbial diversity within the chicken gut microbiome revealed by metagenomics and culture.</title>
        <authorList>
            <person name="Gilroy R."/>
            <person name="Ravi A."/>
            <person name="Getino M."/>
            <person name="Pursley I."/>
            <person name="Horton D.L."/>
            <person name="Alikhan N.F."/>
            <person name="Baker D."/>
            <person name="Gharbi K."/>
            <person name="Hall N."/>
            <person name="Watson M."/>
            <person name="Adriaenssens E.M."/>
            <person name="Foster-Nyarko E."/>
            <person name="Jarju S."/>
            <person name="Secka A."/>
            <person name="Antonio M."/>
            <person name="Oren A."/>
            <person name="Chaudhuri R.R."/>
            <person name="La Ragione R."/>
            <person name="Hildebrand F."/>
            <person name="Pallen M.J."/>
        </authorList>
    </citation>
    <scope>NUCLEOTIDE SEQUENCE</scope>
    <source>
        <strain evidence="5">CHK169-11906</strain>
    </source>
</reference>
<gene>
    <name evidence="5" type="ORF">H9779_07710</name>
</gene>
<dbReference type="PROSITE" id="PS50005">
    <property type="entry name" value="TPR"/>
    <property type="match status" value="1"/>
</dbReference>
<dbReference type="SUPFAM" id="SSF48452">
    <property type="entry name" value="TPR-like"/>
    <property type="match status" value="2"/>
</dbReference>
<keyword evidence="1" id="KW-0677">Repeat</keyword>
<evidence type="ECO:0000313" key="5">
    <source>
        <dbReference type="EMBL" id="HJA99464.1"/>
    </source>
</evidence>
<organism evidence="5 6">
    <name type="scientific">Candidatus Alistipes avicola</name>
    <dbReference type="NCBI Taxonomy" id="2838432"/>
    <lineage>
        <taxon>Bacteria</taxon>
        <taxon>Pseudomonadati</taxon>
        <taxon>Bacteroidota</taxon>
        <taxon>Bacteroidia</taxon>
        <taxon>Bacteroidales</taxon>
        <taxon>Rikenellaceae</taxon>
        <taxon>Alistipes</taxon>
    </lineage>
</organism>
<dbReference type="Pfam" id="PF00515">
    <property type="entry name" value="TPR_1"/>
    <property type="match status" value="1"/>
</dbReference>
<sequence>MKKLILALSVAALLGMAAQAQDFNKEALLQKIAKNEAAAADAKKSTKAATWINLAKSYIDAAIQPTKGLYLSDDPNSMLLDIQVMALLGEPNSIEEVVLNKTPMMALVYDYVTVYSSDSQVAGWKQTAEVFDGAIEKALSALDKAYELDPKQASKIREQLVRIDNFCAEQGNTLNEMGEFRQASEAFETAFRAEMNPAFGTPDLTRLYYAGMLATAGGSADHELFKRGEEMLLKAREMGYVDEDGQFYYFLYHCYYGQRTDDPANVQKAKETLLEGITKFPNNQELLTSLINLYSTEEGLGDPSELIEKLDATIANDPQNIELWFGRAQIFVELKNYDEAIASLQKAIEIDPTSYQANFFTGYYFIMKADALNEEANAKRYTSMEEANADQEVILSAYAEAIPFLEKAHEIDATQLDPVALLRALTFRLRDREGMMEKNQAYNALYEQMQQQ</sequence>
<dbReference type="InterPro" id="IPR050498">
    <property type="entry name" value="Ycf3"/>
</dbReference>
<dbReference type="PROSITE" id="PS50293">
    <property type="entry name" value="TPR_REGION"/>
    <property type="match status" value="1"/>
</dbReference>
<evidence type="ECO:0000256" key="1">
    <source>
        <dbReference type="ARBA" id="ARBA00022737"/>
    </source>
</evidence>
<evidence type="ECO:0000256" key="2">
    <source>
        <dbReference type="ARBA" id="ARBA00022803"/>
    </source>
</evidence>
<evidence type="ECO:0000313" key="6">
    <source>
        <dbReference type="Proteomes" id="UP000824259"/>
    </source>
</evidence>
<dbReference type="PANTHER" id="PTHR44858">
    <property type="entry name" value="TETRATRICOPEPTIDE REPEAT PROTEIN 6"/>
    <property type="match status" value="1"/>
</dbReference>